<dbReference type="InterPro" id="IPR015421">
    <property type="entry name" value="PyrdxlP-dep_Trfase_major"/>
</dbReference>
<comment type="similarity">
    <text evidence="5">Belongs to the class-II pyridoxal-phosphate-dependent aminotransferase family. MalY/PatB cystathionine beta-lyase subfamily.</text>
</comment>
<reference evidence="7" key="1">
    <citation type="submission" date="2020-05" db="EMBL/GenBank/DDBJ databases">
        <authorList>
            <person name="Chiriac C."/>
            <person name="Salcher M."/>
            <person name="Ghai R."/>
            <person name="Kavagutti S V."/>
        </authorList>
    </citation>
    <scope>NUCLEOTIDE SEQUENCE</scope>
</reference>
<dbReference type="InterPro" id="IPR051798">
    <property type="entry name" value="Class-II_PLP-Dep_Aminotrans"/>
</dbReference>
<keyword evidence="3" id="KW-0663">Pyridoxal phosphate</keyword>
<dbReference type="Gene3D" id="3.40.640.10">
    <property type="entry name" value="Type I PLP-dependent aspartate aminotransferase-like (Major domain)"/>
    <property type="match status" value="1"/>
</dbReference>
<keyword evidence="4" id="KW-0456">Lyase</keyword>
<dbReference type="GO" id="GO:0030170">
    <property type="term" value="F:pyridoxal phosphate binding"/>
    <property type="evidence" value="ECO:0007669"/>
    <property type="project" value="InterPro"/>
</dbReference>
<dbReference type="Pfam" id="PF00155">
    <property type="entry name" value="Aminotran_1_2"/>
    <property type="match status" value="1"/>
</dbReference>
<dbReference type="InterPro" id="IPR015422">
    <property type="entry name" value="PyrdxlP-dep_Trfase_small"/>
</dbReference>
<gene>
    <name evidence="7" type="ORF">UFOPK3461_00232</name>
</gene>
<evidence type="ECO:0000259" key="6">
    <source>
        <dbReference type="Pfam" id="PF00155"/>
    </source>
</evidence>
<evidence type="ECO:0000256" key="4">
    <source>
        <dbReference type="ARBA" id="ARBA00023239"/>
    </source>
</evidence>
<name>A0A6J7DFE0_9ZZZZ</name>
<dbReference type="InterPro" id="IPR015424">
    <property type="entry name" value="PyrdxlP-dep_Trfase"/>
</dbReference>
<dbReference type="PANTHER" id="PTHR43525">
    <property type="entry name" value="PROTEIN MALY"/>
    <property type="match status" value="1"/>
</dbReference>
<sequence length="390" mass="42989">MSDKKVAAPSLAELQTHHSEKWRAFPKDVLPFPVAEMDFPVAEPIREVLKEMVNGSDLGYLGNIPEMGSAFAGFAKRRWGWEVNPLQVRIGTDVGVAVVELIRIFMKPGEKILVSSPVYQNFYTWINETGIEKVDVPFIENDLEADGSGWSIDWAGIEKAYKSGIKVHLLCNPHNPLGKVYSKSDLLRIADLAKENGVVVISDEIHAPLTYGQTPFTPFLSLGKSAEEVAVCVTSASKGWNIAGLKCAIIISQNEKMDEKLKELPPALHYRASLLGAFASVAAFESGVVWLDSVLKNLDENRKLIADLINSSIPAIGYRQPHSTYLAWFDLTKLNLGEKPTEVILEKTKVALNPGEIYGPGFTGFARFNFATSPELITEAFKRLSKLANT</sequence>
<evidence type="ECO:0000256" key="3">
    <source>
        <dbReference type="ARBA" id="ARBA00022898"/>
    </source>
</evidence>
<comment type="cofactor">
    <cofactor evidence="1">
        <name>pyridoxal 5'-phosphate</name>
        <dbReference type="ChEBI" id="CHEBI:597326"/>
    </cofactor>
</comment>
<dbReference type="PANTHER" id="PTHR43525:SF2">
    <property type="entry name" value="CYSTATHIONINE BETA-LYASE-RELATED"/>
    <property type="match status" value="1"/>
</dbReference>
<dbReference type="Gene3D" id="3.90.1150.10">
    <property type="entry name" value="Aspartate Aminotransferase, domain 1"/>
    <property type="match status" value="1"/>
</dbReference>
<protein>
    <recommendedName>
        <fullName evidence="2">cysteine-S-conjugate beta-lyase</fullName>
        <ecNumber evidence="2">4.4.1.13</ecNumber>
    </recommendedName>
</protein>
<evidence type="ECO:0000256" key="1">
    <source>
        <dbReference type="ARBA" id="ARBA00001933"/>
    </source>
</evidence>
<dbReference type="EC" id="4.4.1.13" evidence="2"/>
<evidence type="ECO:0000256" key="2">
    <source>
        <dbReference type="ARBA" id="ARBA00012224"/>
    </source>
</evidence>
<organism evidence="7">
    <name type="scientific">freshwater metagenome</name>
    <dbReference type="NCBI Taxonomy" id="449393"/>
    <lineage>
        <taxon>unclassified sequences</taxon>
        <taxon>metagenomes</taxon>
        <taxon>ecological metagenomes</taxon>
    </lineage>
</organism>
<evidence type="ECO:0000313" key="7">
    <source>
        <dbReference type="EMBL" id="CAB4869367.1"/>
    </source>
</evidence>
<dbReference type="AlphaFoldDB" id="A0A6J7DFE0"/>
<dbReference type="GO" id="GO:0047804">
    <property type="term" value="F:cysteine-S-conjugate beta-lyase activity"/>
    <property type="evidence" value="ECO:0007669"/>
    <property type="project" value="UniProtKB-EC"/>
</dbReference>
<dbReference type="EMBL" id="CAFBLW010000008">
    <property type="protein sequence ID" value="CAB4869367.1"/>
    <property type="molecule type" value="Genomic_DNA"/>
</dbReference>
<proteinExistence type="inferred from homology"/>
<dbReference type="CDD" id="cd00609">
    <property type="entry name" value="AAT_like"/>
    <property type="match status" value="1"/>
</dbReference>
<evidence type="ECO:0000256" key="5">
    <source>
        <dbReference type="ARBA" id="ARBA00037974"/>
    </source>
</evidence>
<dbReference type="SUPFAM" id="SSF53383">
    <property type="entry name" value="PLP-dependent transferases"/>
    <property type="match status" value="1"/>
</dbReference>
<dbReference type="InterPro" id="IPR004839">
    <property type="entry name" value="Aminotransferase_I/II_large"/>
</dbReference>
<accession>A0A6J7DFE0</accession>
<feature type="domain" description="Aminotransferase class I/classII large" evidence="6">
    <location>
        <begin position="33"/>
        <end position="384"/>
    </location>
</feature>